<reference evidence="2 3" key="1">
    <citation type="submission" date="2016-08" db="EMBL/GenBank/DDBJ databases">
        <title>Hymenobacter coccineus sp. nov., Hymenobacter lapidarius sp. nov. and Hymenobacter glacialis sp. nov., isolated from Antarctic soil.</title>
        <authorList>
            <person name="Sedlacek I."/>
            <person name="Kralova S."/>
            <person name="Kyrova K."/>
            <person name="Maslanova I."/>
            <person name="Stankova E."/>
            <person name="Vrbovska V."/>
            <person name="Nemec M."/>
            <person name="Bartak M."/>
            <person name="Svec P."/>
            <person name="Busse H.-J."/>
            <person name="Pantucek R."/>
        </authorList>
    </citation>
    <scope>NUCLEOTIDE SEQUENCE [LARGE SCALE GENOMIC DNA]</scope>
    <source>
        <strain evidence="2 3">CCM 8643</strain>
    </source>
</reference>
<dbReference type="OrthoDB" id="879018at2"/>
<dbReference type="RefSeq" id="WP_070724328.1">
    <property type="nucleotide sequence ID" value="NZ_MDZB01000022.1"/>
</dbReference>
<dbReference type="EMBL" id="MDZB01000022">
    <property type="protein sequence ID" value="OGX89421.1"/>
    <property type="molecule type" value="Genomic_DNA"/>
</dbReference>
<keyword evidence="3" id="KW-1185">Reference proteome</keyword>
<evidence type="ECO:0000313" key="3">
    <source>
        <dbReference type="Proteomes" id="UP000176294"/>
    </source>
</evidence>
<feature type="signal peptide" evidence="1">
    <location>
        <begin position="1"/>
        <end position="23"/>
    </location>
</feature>
<feature type="chain" id="PRO_5009579411" evidence="1">
    <location>
        <begin position="24"/>
        <end position="242"/>
    </location>
</feature>
<proteinExistence type="predicted"/>
<dbReference type="PROSITE" id="PS51257">
    <property type="entry name" value="PROKAR_LIPOPROTEIN"/>
    <property type="match status" value="1"/>
</dbReference>
<protein>
    <submittedName>
        <fullName evidence="2">Uncharacterized protein</fullName>
    </submittedName>
</protein>
<gene>
    <name evidence="2" type="ORF">BEN47_07220</name>
</gene>
<sequence length="242" mass="27332">MFEFRLPLLLLASLLLLGSSACKKEDLDKEGLGYISGIPYYHFTEKDLLWLRGREGDEWKFENARGYQRTYQVSTMQDIQAEHRYIPPTGSFINSGKLLNYYDAARVYVTRTDSSRHSAGMLRFQRDAARLSNLNSGGSDPNTSWLFGSGEWYDFVGSGDFPGNWIACRGLKFPSGPQMDGPFTQLVVRGKLYDEVLVFTGTPQSLGCRSLPPSATQELYYDRQAGMARMVSTTGEIWDRIP</sequence>
<name>A0A1G1TEW7_9BACT</name>
<organism evidence="2 3">
    <name type="scientific">Hymenobacter lapidarius</name>
    <dbReference type="NCBI Taxonomy" id="1908237"/>
    <lineage>
        <taxon>Bacteria</taxon>
        <taxon>Pseudomonadati</taxon>
        <taxon>Bacteroidota</taxon>
        <taxon>Cytophagia</taxon>
        <taxon>Cytophagales</taxon>
        <taxon>Hymenobacteraceae</taxon>
        <taxon>Hymenobacter</taxon>
    </lineage>
</organism>
<dbReference type="AlphaFoldDB" id="A0A1G1TEW7"/>
<keyword evidence="1" id="KW-0732">Signal</keyword>
<evidence type="ECO:0000313" key="2">
    <source>
        <dbReference type="EMBL" id="OGX89421.1"/>
    </source>
</evidence>
<evidence type="ECO:0000256" key="1">
    <source>
        <dbReference type="SAM" id="SignalP"/>
    </source>
</evidence>
<accession>A0A1G1TEW7</accession>
<dbReference type="Proteomes" id="UP000176294">
    <property type="component" value="Unassembled WGS sequence"/>
</dbReference>
<comment type="caution">
    <text evidence="2">The sequence shown here is derived from an EMBL/GenBank/DDBJ whole genome shotgun (WGS) entry which is preliminary data.</text>
</comment>